<dbReference type="eggNOG" id="arCOG00981">
    <property type="taxonomic scope" value="Archaea"/>
</dbReference>
<evidence type="ECO:0000256" key="2">
    <source>
        <dbReference type="ARBA" id="ARBA00004496"/>
    </source>
</evidence>
<gene>
    <name evidence="11" type="primary">ppiB2</name>
    <name evidence="11" type="ordered locus">rrnAC0638</name>
</gene>
<comment type="subcellular location">
    <subcellularLocation>
        <location evidence="2">Cytoplasm</location>
    </subcellularLocation>
</comment>
<keyword evidence="6" id="KW-0143">Chaperone</keyword>
<evidence type="ECO:0000256" key="7">
    <source>
        <dbReference type="ARBA" id="ARBA00023235"/>
    </source>
</evidence>
<keyword evidence="12" id="KW-1185">Reference proteome</keyword>
<dbReference type="KEGG" id="hma:rrnAC0638"/>
<dbReference type="InterPro" id="IPR001179">
    <property type="entry name" value="PPIase_FKBP_dom"/>
</dbReference>
<dbReference type="HOGENOM" id="CLU_098197_2_0_2"/>
<comment type="similarity">
    <text evidence="3 9">Belongs to the FKBP-type PPIase family.</text>
</comment>
<evidence type="ECO:0000256" key="8">
    <source>
        <dbReference type="PROSITE-ProRule" id="PRU00277"/>
    </source>
</evidence>
<comment type="catalytic activity">
    <reaction evidence="1 8 9">
        <text>[protein]-peptidylproline (omega=180) = [protein]-peptidylproline (omega=0)</text>
        <dbReference type="Rhea" id="RHEA:16237"/>
        <dbReference type="Rhea" id="RHEA-COMP:10747"/>
        <dbReference type="Rhea" id="RHEA-COMP:10748"/>
        <dbReference type="ChEBI" id="CHEBI:83833"/>
        <dbReference type="ChEBI" id="CHEBI:83834"/>
        <dbReference type="EC" id="5.2.1.8"/>
    </reaction>
</comment>
<dbReference type="GO" id="GO:0042026">
    <property type="term" value="P:protein refolding"/>
    <property type="evidence" value="ECO:0007669"/>
    <property type="project" value="UniProtKB-ARBA"/>
</dbReference>
<evidence type="ECO:0000256" key="3">
    <source>
        <dbReference type="ARBA" id="ARBA00006577"/>
    </source>
</evidence>
<keyword evidence="5 8" id="KW-0697">Rotamase</keyword>
<dbReference type="InterPro" id="IPR046357">
    <property type="entry name" value="PPIase_dom_sf"/>
</dbReference>
<proteinExistence type="inferred from homology"/>
<accession>Q5V4A7</accession>
<dbReference type="PANTHER" id="PTHR47861">
    <property type="entry name" value="FKBP-TYPE PEPTIDYL-PROLYL CIS-TRANS ISOMERASE SLYD"/>
    <property type="match status" value="1"/>
</dbReference>
<dbReference type="Gene3D" id="3.10.50.40">
    <property type="match status" value="1"/>
</dbReference>
<dbReference type="PaxDb" id="272569-rrnAC0638"/>
<dbReference type="PATRIC" id="fig|272569.17.peg.1392"/>
<dbReference type="GO" id="GO:0003755">
    <property type="term" value="F:peptidyl-prolyl cis-trans isomerase activity"/>
    <property type="evidence" value="ECO:0007669"/>
    <property type="project" value="UniProtKB-UniRule"/>
</dbReference>
<dbReference type="EnsemblBacteria" id="AAV45644">
    <property type="protein sequence ID" value="AAV45644"/>
    <property type="gene ID" value="rrnAC0638"/>
</dbReference>
<dbReference type="Pfam" id="PF00254">
    <property type="entry name" value="FKBP_C"/>
    <property type="match status" value="1"/>
</dbReference>
<evidence type="ECO:0000256" key="9">
    <source>
        <dbReference type="RuleBase" id="RU003915"/>
    </source>
</evidence>
<keyword evidence="4" id="KW-0963">Cytoplasm</keyword>
<keyword evidence="7 8" id="KW-0413">Isomerase</keyword>
<sequence>MDGLSDGGGLRVLKSFTICNTRLAVVWRRAVPRWVYIFAIYRGRMPIEPGDGVTIEYVGRFEDGTIFDTSRPEVAREHGLIEAQGVDVSEYAPLSFTVGAGEIIEGIDEALVGMVAGEEATITVPPAKAYGEFQTDRVREYDPETFEGMVGKEPEVGTHVEAENGLHGDVTAVRDDAVEVDFNHELAGKTLVFDIEVVDVR</sequence>
<evidence type="ECO:0000313" key="12">
    <source>
        <dbReference type="Proteomes" id="UP000001169"/>
    </source>
</evidence>
<dbReference type="SUPFAM" id="SSF54534">
    <property type="entry name" value="FKBP-like"/>
    <property type="match status" value="1"/>
</dbReference>
<name>Q5V4A7_HALMA</name>
<evidence type="ECO:0000256" key="6">
    <source>
        <dbReference type="ARBA" id="ARBA00023186"/>
    </source>
</evidence>
<evidence type="ECO:0000313" key="11">
    <source>
        <dbReference type="EMBL" id="AAV45644.1"/>
    </source>
</evidence>
<dbReference type="STRING" id="272569.rrnAC0638"/>
<dbReference type="GO" id="GO:0005737">
    <property type="term" value="C:cytoplasm"/>
    <property type="evidence" value="ECO:0007669"/>
    <property type="project" value="UniProtKB-SubCell"/>
</dbReference>
<dbReference type="EC" id="5.2.1.8" evidence="9"/>
<protein>
    <recommendedName>
        <fullName evidence="9">Peptidyl-prolyl cis-trans isomerase</fullName>
        <ecNumber evidence="9">5.2.1.8</ecNumber>
    </recommendedName>
</protein>
<evidence type="ECO:0000256" key="5">
    <source>
        <dbReference type="ARBA" id="ARBA00023110"/>
    </source>
</evidence>
<dbReference type="Proteomes" id="UP000001169">
    <property type="component" value="Chromosome I"/>
</dbReference>
<organism evidence="11 12">
    <name type="scientific">Haloarcula marismortui (strain ATCC 43049 / DSM 3752 / JCM 8966 / VKM B-1809)</name>
    <name type="common">Halobacterium marismortui</name>
    <dbReference type="NCBI Taxonomy" id="272569"/>
    <lineage>
        <taxon>Archaea</taxon>
        <taxon>Methanobacteriati</taxon>
        <taxon>Methanobacteriota</taxon>
        <taxon>Stenosarchaea group</taxon>
        <taxon>Halobacteria</taxon>
        <taxon>Halobacteriales</taxon>
        <taxon>Haloarculaceae</taxon>
        <taxon>Haloarcula</taxon>
    </lineage>
</organism>
<feature type="domain" description="PPIase FKBP-type" evidence="10">
    <location>
        <begin position="50"/>
        <end position="132"/>
    </location>
</feature>
<evidence type="ECO:0000256" key="4">
    <source>
        <dbReference type="ARBA" id="ARBA00022490"/>
    </source>
</evidence>
<evidence type="ECO:0000259" key="10">
    <source>
        <dbReference type="PROSITE" id="PS50059"/>
    </source>
</evidence>
<dbReference type="PROSITE" id="PS50059">
    <property type="entry name" value="FKBP_PPIASE"/>
    <property type="match status" value="1"/>
</dbReference>
<dbReference type="PANTHER" id="PTHR47861:SF3">
    <property type="entry name" value="FKBP-TYPE PEPTIDYL-PROLYL CIS-TRANS ISOMERASE SLYD"/>
    <property type="match status" value="1"/>
</dbReference>
<dbReference type="EMBL" id="AY596297">
    <property type="protein sequence ID" value="AAV45644.1"/>
    <property type="molecule type" value="Genomic_DNA"/>
</dbReference>
<evidence type="ECO:0000256" key="1">
    <source>
        <dbReference type="ARBA" id="ARBA00000971"/>
    </source>
</evidence>
<dbReference type="AlphaFoldDB" id="Q5V4A7"/>
<reference evidence="11 12" key="1">
    <citation type="journal article" date="2004" name="Genome Res.">
        <title>Genome sequence of Haloarcula marismortui: a halophilic archaeon from the Dead Sea.</title>
        <authorList>
            <person name="Baliga N.S."/>
            <person name="Bonneau R."/>
            <person name="Facciotti M.T."/>
            <person name="Pan M."/>
            <person name="Glusman G."/>
            <person name="Deutsch E.W."/>
            <person name="Shannon P."/>
            <person name="Chiu Y."/>
            <person name="Weng R.S."/>
            <person name="Gan R.R."/>
            <person name="Hung P."/>
            <person name="Date S.V."/>
            <person name="Marcotte E."/>
            <person name="Hood L."/>
            <person name="Ng W.V."/>
        </authorList>
    </citation>
    <scope>NUCLEOTIDE SEQUENCE [LARGE SCALE GENOMIC DNA]</scope>
    <source>
        <strain evidence="12">ATCC 43049 / DSM 3752 / JCM 8966 / VKM B-1809</strain>
    </source>
</reference>